<keyword evidence="3" id="KW-1185">Reference proteome</keyword>
<comment type="caution">
    <text evidence="2">The sequence shown here is derived from an EMBL/GenBank/DDBJ whole genome shotgun (WGS) entry which is preliminary data.</text>
</comment>
<feature type="compositionally biased region" description="Basic and acidic residues" evidence="1">
    <location>
        <begin position="51"/>
        <end position="63"/>
    </location>
</feature>
<feature type="compositionally biased region" description="Basic and acidic residues" evidence="1">
    <location>
        <begin position="10"/>
        <end position="21"/>
    </location>
</feature>
<evidence type="ECO:0000313" key="3">
    <source>
        <dbReference type="Proteomes" id="UP001153328"/>
    </source>
</evidence>
<feature type="region of interest" description="Disordered" evidence="1">
    <location>
        <begin position="1"/>
        <end position="80"/>
    </location>
</feature>
<dbReference type="EMBL" id="CAJVAX010000001">
    <property type="protein sequence ID" value="CAG7608729.1"/>
    <property type="molecule type" value="Genomic_DNA"/>
</dbReference>
<sequence>MSQTRVQTSRIRERFFRFPDHPRRRRRRTRDDGGKWSWTLRMSGHPAATHSPDRSYISHDRRTGRQLPRLRHHAARRRPA</sequence>
<evidence type="ECO:0000313" key="2">
    <source>
        <dbReference type="EMBL" id="CAG7608729.1"/>
    </source>
</evidence>
<name>A0A9W4E740_9ACTN</name>
<organism evidence="2 3">
    <name type="scientific">Actinacidiphila bryophytorum</name>
    <dbReference type="NCBI Taxonomy" id="1436133"/>
    <lineage>
        <taxon>Bacteria</taxon>
        <taxon>Bacillati</taxon>
        <taxon>Actinomycetota</taxon>
        <taxon>Actinomycetes</taxon>
        <taxon>Kitasatosporales</taxon>
        <taxon>Streptomycetaceae</taxon>
        <taxon>Actinacidiphila</taxon>
    </lineage>
</organism>
<evidence type="ECO:0000256" key="1">
    <source>
        <dbReference type="SAM" id="MobiDB-lite"/>
    </source>
</evidence>
<feature type="compositionally biased region" description="Basic residues" evidence="1">
    <location>
        <begin position="64"/>
        <end position="80"/>
    </location>
</feature>
<accession>A0A9W4E740</accession>
<dbReference type="Proteomes" id="UP001153328">
    <property type="component" value="Unassembled WGS sequence"/>
</dbReference>
<dbReference type="AlphaFoldDB" id="A0A9W4E740"/>
<gene>
    <name evidence="2" type="ORF">SBRY_11171</name>
</gene>
<protein>
    <submittedName>
        <fullName evidence="2">Uncharacterized protein</fullName>
    </submittedName>
</protein>
<reference evidence="2" key="1">
    <citation type="submission" date="2021-06" db="EMBL/GenBank/DDBJ databases">
        <authorList>
            <person name="Arsene-Ploetze F."/>
        </authorList>
    </citation>
    <scope>NUCLEOTIDE SEQUENCE</scope>
    <source>
        <strain evidence="2">SBRY1</strain>
    </source>
</reference>
<proteinExistence type="predicted"/>